<dbReference type="SUPFAM" id="SSF48726">
    <property type="entry name" value="Immunoglobulin"/>
    <property type="match status" value="2"/>
</dbReference>
<evidence type="ECO:0000259" key="2">
    <source>
        <dbReference type="SMART" id="SM00409"/>
    </source>
</evidence>
<feature type="domain" description="Immunoglobulin" evidence="2">
    <location>
        <begin position="18"/>
        <end position="120"/>
    </location>
</feature>
<accession>A0A673N497</accession>
<dbReference type="Gene3D" id="2.60.40.10">
    <property type="entry name" value="Immunoglobulins"/>
    <property type="match status" value="2"/>
</dbReference>
<dbReference type="AlphaFoldDB" id="A0A673N497"/>
<organism evidence="3 4">
    <name type="scientific">Sinocyclocheilus rhinocerous</name>
    <dbReference type="NCBI Taxonomy" id="307959"/>
    <lineage>
        <taxon>Eukaryota</taxon>
        <taxon>Metazoa</taxon>
        <taxon>Chordata</taxon>
        <taxon>Craniata</taxon>
        <taxon>Vertebrata</taxon>
        <taxon>Euteleostomi</taxon>
        <taxon>Actinopterygii</taxon>
        <taxon>Neopterygii</taxon>
        <taxon>Teleostei</taxon>
        <taxon>Ostariophysi</taxon>
        <taxon>Cypriniformes</taxon>
        <taxon>Cyprinidae</taxon>
        <taxon>Cyprininae</taxon>
        <taxon>Sinocyclocheilus</taxon>
    </lineage>
</organism>
<dbReference type="Proteomes" id="UP000472270">
    <property type="component" value="Unassembled WGS sequence"/>
</dbReference>
<evidence type="ECO:0000313" key="4">
    <source>
        <dbReference type="Proteomes" id="UP000472270"/>
    </source>
</evidence>
<sequence length="239" mass="26756">GAIAGITVAVLLAVAVTDGMKSVSEGESVALPTGVTEIHKDDKIQWWYEDENNLIAEIHGVTNKRMCPGADGRFRSKLSLDDYGDLTINNIRTIHAGLYKLKISGRRRRTKYKQFILTVGVRTEKVKEGGSVTLHNDAEIQADDLILWTFGAENSLVARKDSRTTDIDESLSDRLQLNDETGSLTIRNIRTTDSGHFKLQIINSQKTTFRRFNVDVTVLVLESDCVMILIKTVFFHKTM</sequence>
<dbReference type="SMART" id="SM00409">
    <property type="entry name" value="IG"/>
    <property type="match status" value="2"/>
</dbReference>
<keyword evidence="1" id="KW-0732">Signal</keyword>
<proteinExistence type="predicted"/>
<dbReference type="PANTHER" id="PTHR21063">
    <property type="entry name" value="LFA-3"/>
    <property type="match status" value="1"/>
</dbReference>
<dbReference type="Ensembl" id="ENSSRHT00000099501.1">
    <property type="protein sequence ID" value="ENSSRHP00000096873.1"/>
    <property type="gene ID" value="ENSSRHG00000047584.1"/>
</dbReference>
<feature type="chain" id="PRO_5025476325" description="Immunoglobulin domain-containing protein" evidence="1">
    <location>
        <begin position="20"/>
        <end position="239"/>
    </location>
</feature>
<protein>
    <recommendedName>
        <fullName evidence="2">Immunoglobulin domain-containing protein</fullName>
    </recommendedName>
</protein>
<keyword evidence="4" id="KW-1185">Reference proteome</keyword>
<dbReference type="InterPro" id="IPR013783">
    <property type="entry name" value="Ig-like_fold"/>
</dbReference>
<reference evidence="3" key="1">
    <citation type="submission" date="2025-08" db="UniProtKB">
        <authorList>
            <consortium name="Ensembl"/>
        </authorList>
    </citation>
    <scope>IDENTIFICATION</scope>
</reference>
<feature type="domain" description="Immunoglobulin" evidence="2">
    <location>
        <begin position="121"/>
        <end position="217"/>
    </location>
</feature>
<dbReference type="InterPro" id="IPR003599">
    <property type="entry name" value="Ig_sub"/>
</dbReference>
<name>A0A673N497_9TELE</name>
<dbReference type="PANTHER" id="PTHR21063:SF4">
    <property type="entry name" value="CD48 ANTIGEN-RELATED"/>
    <property type="match status" value="1"/>
</dbReference>
<dbReference type="InterPro" id="IPR036179">
    <property type="entry name" value="Ig-like_dom_sf"/>
</dbReference>
<feature type="signal peptide" evidence="1">
    <location>
        <begin position="1"/>
        <end position="19"/>
    </location>
</feature>
<evidence type="ECO:0000256" key="1">
    <source>
        <dbReference type="SAM" id="SignalP"/>
    </source>
</evidence>
<evidence type="ECO:0000313" key="3">
    <source>
        <dbReference type="Ensembl" id="ENSSRHP00000096873.1"/>
    </source>
</evidence>
<reference evidence="3" key="2">
    <citation type="submission" date="2025-09" db="UniProtKB">
        <authorList>
            <consortium name="Ensembl"/>
        </authorList>
    </citation>
    <scope>IDENTIFICATION</scope>
</reference>